<protein>
    <submittedName>
        <fullName evidence="1">Uncharacterized protein</fullName>
    </submittedName>
</protein>
<evidence type="ECO:0000313" key="1">
    <source>
        <dbReference type="EMBL" id="KAI8571862.1"/>
    </source>
</evidence>
<sequence>MDRITTVLGSAIMDINDDNNSPKPSYNKGKNVVTSRHPWVKKYRPQSLADVAAHRDIVDTSQGLHLFLGIYRLFVVELAISDIRCPNFDGLNEIKGLKVDVSSVETDIDGDVDVTSGVSCMSHLLIPMSGAKVLYIAKCYTVHHTRTRGPVRMNGMNSGLLSNGMDRVSSPRAGFLGFLKHLKEDMKLSYLAQELISTDRVAPQSWCAMGNCYSLQKDHETALKNFQAQVTNRYGGIARTINPISIWHPRGPDSFVSPGCIAVPSFEEPDSDLVYCVVESIAEETVFEDQKIWSAPD</sequence>
<accession>A0ACC0Q3N2</accession>
<dbReference type="Proteomes" id="UP001062846">
    <property type="component" value="Chromosome 1"/>
</dbReference>
<organism evidence="1 2">
    <name type="scientific">Rhododendron molle</name>
    <name type="common">Chinese azalea</name>
    <name type="synonym">Azalea mollis</name>
    <dbReference type="NCBI Taxonomy" id="49168"/>
    <lineage>
        <taxon>Eukaryota</taxon>
        <taxon>Viridiplantae</taxon>
        <taxon>Streptophyta</taxon>
        <taxon>Embryophyta</taxon>
        <taxon>Tracheophyta</taxon>
        <taxon>Spermatophyta</taxon>
        <taxon>Magnoliopsida</taxon>
        <taxon>eudicotyledons</taxon>
        <taxon>Gunneridae</taxon>
        <taxon>Pentapetalae</taxon>
        <taxon>asterids</taxon>
        <taxon>Ericales</taxon>
        <taxon>Ericaceae</taxon>
        <taxon>Ericoideae</taxon>
        <taxon>Rhodoreae</taxon>
        <taxon>Rhododendron</taxon>
    </lineage>
</organism>
<dbReference type="EMBL" id="CM046388">
    <property type="protein sequence ID" value="KAI8571862.1"/>
    <property type="molecule type" value="Genomic_DNA"/>
</dbReference>
<gene>
    <name evidence="1" type="ORF">RHMOL_Rhmol01G0152500</name>
</gene>
<proteinExistence type="predicted"/>
<keyword evidence="2" id="KW-1185">Reference proteome</keyword>
<name>A0ACC0Q3N2_RHOML</name>
<reference evidence="1" key="1">
    <citation type="submission" date="2022-02" db="EMBL/GenBank/DDBJ databases">
        <title>Plant Genome Project.</title>
        <authorList>
            <person name="Zhang R.-G."/>
        </authorList>
    </citation>
    <scope>NUCLEOTIDE SEQUENCE</scope>
    <source>
        <strain evidence="1">AT1</strain>
    </source>
</reference>
<evidence type="ECO:0000313" key="2">
    <source>
        <dbReference type="Proteomes" id="UP001062846"/>
    </source>
</evidence>
<comment type="caution">
    <text evidence="1">The sequence shown here is derived from an EMBL/GenBank/DDBJ whole genome shotgun (WGS) entry which is preliminary data.</text>
</comment>